<dbReference type="RefSeq" id="WP_183168138.1">
    <property type="nucleotide sequence ID" value="NZ_JACHXI010000032.1"/>
</dbReference>
<keyword evidence="4" id="KW-1185">Reference proteome</keyword>
<feature type="signal peptide" evidence="2">
    <location>
        <begin position="1"/>
        <end position="20"/>
    </location>
</feature>
<dbReference type="GO" id="GO:0015562">
    <property type="term" value="F:efflux transmembrane transporter activity"/>
    <property type="evidence" value="ECO:0007669"/>
    <property type="project" value="InterPro"/>
</dbReference>
<protein>
    <submittedName>
        <fullName evidence="3">Outer membrane protein TolC</fullName>
    </submittedName>
</protein>
<dbReference type="SUPFAM" id="SSF56954">
    <property type="entry name" value="Outer membrane efflux proteins (OEP)"/>
    <property type="match status" value="1"/>
</dbReference>
<proteinExistence type="predicted"/>
<feature type="non-terminal residue" evidence="3">
    <location>
        <position position="119"/>
    </location>
</feature>
<dbReference type="PANTHER" id="PTHR30203">
    <property type="entry name" value="OUTER MEMBRANE CATION EFFLUX PROTEIN"/>
    <property type="match status" value="1"/>
</dbReference>
<dbReference type="EMBL" id="JACHXI010000032">
    <property type="protein sequence ID" value="MBB3105284.1"/>
    <property type="molecule type" value="Genomic_DNA"/>
</dbReference>
<keyword evidence="2" id="KW-0732">Signal</keyword>
<sequence length="119" mass="12481">MLLRRSVLLFLCASVTAGCAIGPDYHRPDAPLPIHYIGQTAEQGANTPDSELATWWQGFDDPLLTDFISLALEQNLDLAQAAARVTQARAGLGAANAALLPSGVVSGSAARAHQSIETL</sequence>
<gene>
    <name evidence="3" type="ORF">FHR87_003720</name>
</gene>
<dbReference type="InterPro" id="IPR010131">
    <property type="entry name" value="MdtP/NodT-like"/>
</dbReference>
<comment type="caution">
    <text evidence="3">The sequence shown here is derived from an EMBL/GenBank/DDBJ whole genome shotgun (WGS) entry which is preliminary data.</text>
</comment>
<dbReference type="AlphaFoldDB" id="A0A839TAW8"/>
<dbReference type="GO" id="GO:0016020">
    <property type="term" value="C:membrane"/>
    <property type="evidence" value="ECO:0007669"/>
    <property type="project" value="UniProtKB-SubCell"/>
</dbReference>
<dbReference type="Gene3D" id="1.20.1600.10">
    <property type="entry name" value="Outer membrane efflux proteins (OEP)"/>
    <property type="match status" value="1"/>
</dbReference>
<dbReference type="Proteomes" id="UP000549250">
    <property type="component" value="Unassembled WGS sequence"/>
</dbReference>
<feature type="chain" id="PRO_5033016728" evidence="2">
    <location>
        <begin position="21"/>
        <end position="119"/>
    </location>
</feature>
<reference evidence="3 4" key="1">
    <citation type="submission" date="2020-08" db="EMBL/GenBank/DDBJ databases">
        <title>Genomic Encyclopedia of Type Strains, Phase III (KMG-III): the genomes of soil and plant-associated and newly described type strains.</title>
        <authorList>
            <person name="Whitman W."/>
        </authorList>
    </citation>
    <scope>NUCLEOTIDE SEQUENCE [LARGE SCALE GENOMIC DNA]</scope>
    <source>
        <strain evidence="3 4">CECT 4462</strain>
    </source>
</reference>
<dbReference type="PROSITE" id="PS51257">
    <property type="entry name" value="PROKAR_LIPOPROTEIN"/>
    <property type="match status" value="1"/>
</dbReference>
<name>A0A839TAW8_AZOMA</name>
<organism evidence="3 4">
    <name type="scientific">Azomonas macrocytogenes</name>
    <name type="common">Azotobacter macrocytogenes</name>
    <dbReference type="NCBI Taxonomy" id="69962"/>
    <lineage>
        <taxon>Bacteria</taxon>
        <taxon>Pseudomonadati</taxon>
        <taxon>Pseudomonadota</taxon>
        <taxon>Gammaproteobacteria</taxon>
        <taxon>Pseudomonadales</taxon>
        <taxon>Pseudomonadaceae</taxon>
        <taxon>Azomonas</taxon>
    </lineage>
</organism>
<evidence type="ECO:0000313" key="3">
    <source>
        <dbReference type="EMBL" id="MBB3105284.1"/>
    </source>
</evidence>
<evidence type="ECO:0000256" key="2">
    <source>
        <dbReference type="SAM" id="SignalP"/>
    </source>
</evidence>
<evidence type="ECO:0000256" key="1">
    <source>
        <dbReference type="ARBA" id="ARBA00004442"/>
    </source>
</evidence>
<comment type="subcellular location">
    <subcellularLocation>
        <location evidence="1">Cell outer membrane</location>
    </subcellularLocation>
</comment>
<evidence type="ECO:0000313" key="4">
    <source>
        <dbReference type="Proteomes" id="UP000549250"/>
    </source>
</evidence>
<accession>A0A839TAW8</accession>
<dbReference type="PANTHER" id="PTHR30203:SF25">
    <property type="entry name" value="OUTER MEMBRANE PROTEIN-RELATED"/>
    <property type="match status" value="1"/>
</dbReference>